<dbReference type="AlphaFoldDB" id="A0A2P2PQG4"/>
<dbReference type="EMBL" id="GGEC01076506">
    <property type="protein sequence ID" value="MBX56990.1"/>
    <property type="molecule type" value="Transcribed_RNA"/>
</dbReference>
<protein>
    <submittedName>
        <fullName evidence="1">Uncharacterized protein</fullName>
    </submittedName>
</protein>
<organism evidence="1">
    <name type="scientific">Rhizophora mucronata</name>
    <name type="common">Asiatic mangrove</name>
    <dbReference type="NCBI Taxonomy" id="61149"/>
    <lineage>
        <taxon>Eukaryota</taxon>
        <taxon>Viridiplantae</taxon>
        <taxon>Streptophyta</taxon>
        <taxon>Embryophyta</taxon>
        <taxon>Tracheophyta</taxon>
        <taxon>Spermatophyta</taxon>
        <taxon>Magnoliopsida</taxon>
        <taxon>eudicotyledons</taxon>
        <taxon>Gunneridae</taxon>
        <taxon>Pentapetalae</taxon>
        <taxon>rosids</taxon>
        <taxon>fabids</taxon>
        <taxon>Malpighiales</taxon>
        <taxon>Rhizophoraceae</taxon>
        <taxon>Rhizophora</taxon>
    </lineage>
</organism>
<accession>A0A2P2PQG4</accession>
<proteinExistence type="predicted"/>
<name>A0A2P2PQG4_RHIMU</name>
<evidence type="ECO:0000313" key="1">
    <source>
        <dbReference type="EMBL" id="MBX56990.1"/>
    </source>
</evidence>
<reference evidence="1" key="1">
    <citation type="submission" date="2018-02" db="EMBL/GenBank/DDBJ databases">
        <title>Rhizophora mucronata_Transcriptome.</title>
        <authorList>
            <person name="Meera S.P."/>
            <person name="Sreeshan A."/>
            <person name="Augustine A."/>
        </authorList>
    </citation>
    <scope>NUCLEOTIDE SEQUENCE</scope>
    <source>
        <tissue evidence="1">Leaf</tissue>
    </source>
</reference>
<sequence>MLSQHLLDRLTLNHIVSYGSPFYHLY</sequence>